<protein>
    <recommendedName>
        <fullName evidence="2">Retrotransposon gag domain-containing protein</fullName>
    </recommendedName>
</protein>
<feature type="region of interest" description="Disordered" evidence="1">
    <location>
        <begin position="64"/>
        <end position="92"/>
    </location>
</feature>
<organism evidence="3 4">
    <name type="scientific">Lactuca virosa</name>
    <dbReference type="NCBI Taxonomy" id="75947"/>
    <lineage>
        <taxon>Eukaryota</taxon>
        <taxon>Viridiplantae</taxon>
        <taxon>Streptophyta</taxon>
        <taxon>Embryophyta</taxon>
        <taxon>Tracheophyta</taxon>
        <taxon>Spermatophyta</taxon>
        <taxon>Magnoliopsida</taxon>
        <taxon>eudicotyledons</taxon>
        <taxon>Gunneridae</taxon>
        <taxon>Pentapetalae</taxon>
        <taxon>asterids</taxon>
        <taxon>campanulids</taxon>
        <taxon>Asterales</taxon>
        <taxon>Asteraceae</taxon>
        <taxon>Cichorioideae</taxon>
        <taxon>Cichorieae</taxon>
        <taxon>Lactucinae</taxon>
        <taxon>Lactuca</taxon>
    </lineage>
</organism>
<accession>A0AAU9NL17</accession>
<gene>
    <name evidence="3" type="ORF">LVIROSA_LOCUS24803</name>
</gene>
<feature type="compositionally biased region" description="Low complexity" evidence="1">
    <location>
        <begin position="64"/>
        <end position="75"/>
    </location>
</feature>
<keyword evidence="4" id="KW-1185">Reference proteome</keyword>
<dbReference type="Proteomes" id="UP001157418">
    <property type="component" value="Unassembled WGS sequence"/>
</dbReference>
<feature type="compositionally biased region" description="Basic and acidic residues" evidence="1">
    <location>
        <begin position="9"/>
        <end position="28"/>
    </location>
</feature>
<dbReference type="InterPro" id="IPR005162">
    <property type="entry name" value="Retrotrans_gag_dom"/>
</dbReference>
<comment type="caution">
    <text evidence="3">The sequence shown here is derived from an EMBL/GenBank/DDBJ whole genome shotgun (WGS) entry which is preliminary data.</text>
</comment>
<feature type="domain" description="Retrotransposon gag" evidence="2">
    <location>
        <begin position="204"/>
        <end position="292"/>
    </location>
</feature>
<proteinExistence type="predicted"/>
<feature type="region of interest" description="Disordered" evidence="1">
    <location>
        <begin position="1"/>
        <end position="33"/>
    </location>
</feature>
<reference evidence="3 4" key="1">
    <citation type="submission" date="2022-01" db="EMBL/GenBank/DDBJ databases">
        <authorList>
            <person name="Xiong W."/>
            <person name="Schranz E."/>
        </authorList>
    </citation>
    <scope>NUCLEOTIDE SEQUENCE [LARGE SCALE GENOMIC DNA]</scope>
</reference>
<dbReference type="AlphaFoldDB" id="A0AAU9NL17"/>
<evidence type="ECO:0000259" key="2">
    <source>
        <dbReference type="Pfam" id="PF03732"/>
    </source>
</evidence>
<evidence type="ECO:0000313" key="3">
    <source>
        <dbReference type="EMBL" id="CAH1438550.1"/>
    </source>
</evidence>
<dbReference type="Pfam" id="PF03732">
    <property type="entry name" value="Retrotrans_gag"/>
    <property type="match status" value="1"/>
</dbReference>
<evidence type="ECO:0000256" key="1">
    <source>
        <dbReference type="SAM" id="MobiDB-lite"/>
    </source>
</evidence>
<evidence type="ECO:0000313" key="4">
    <source>
        <dbReference type="Proteomes" id="UP001157418"/>
    </source>
</evidence>
<dbReference type="EMBL" id="CAKMRJ010004445">
    <property type="protein sequence ID" value="CAH1438550.1"/>
    <property type="molecule type" value="Genomic_DNA"/>
</dbReference>
<sequence>MTKPVTRSESTKDSTSDGDRDRLEEMKQEINSIKADAEKRHVIADQRHAELMGLLLKVSQTSSVPPLISSSTSQTHPPPPSSSLPPPPPSLFQSVTSIPIPTLTTHLTDRSFQHQPHLAQFGREDQRGQPTPFTFGDVLGSSNGRDLTGGHKNGGGWVPGTDYRLRKLKMPLFEGEDAFGWVYKVERFFEIQGLVSFIEKLRATVLCLEGPVLAWYRWNKQRPPCCSWDELKIRLLDRFQPSLNGSLHEQFLKLTQKDTACEYVGRFEALAAQLSGIPEPILEGNFIKGLKPELRTSVLNSQPVGLS</sequence>
<name>A0AAU9NL17_9ASTR</name>
<feature type="compositionally biased region" description="Pro residues" evidence="1">
    <location>
        <begin position="76"/>
        <end position="90"/>
    </location>
</feature>